<dbReference type="PANTHER" id="PTHR10491:SF4">
    <property type="entry name" value="METHIONINE ADENOSYLTRANSFERASE 2 SUBUNIT BETA"/>
    <property type="match status" value="1"/>
</dbReference>
<dbReference type="GO" id="GO:0019305">
    <property type="term" value="P:dTDP-rhamnose biosynthetic process"/>
    <property type="evidence" value="ECO:0007669"/>
    <property type="project" value="UniProtKB-UniPathway"/>
</dbReference>
<feature type="active site" description="Proton acceptor" evidence="3">
    <location>
        <position position="87"/>
    </location>
</feature>
<protein>
    <recommendedName>
        <fullName evidence="5">dTDP-4-dehydrorhamnose reductase</fullName>
        <ecNumber evidence="5">1.1.1.133</ecNumber>
    </recommendedName>
</protein>
<gene>
    <name evidence="8" type="ORF">H5V45_14480</name>
</gene>
<dbReference type="EMBL" id="JACKXE010000001">
    <property type="protein sequence ID" value="MBB6628528.1"/>
    <property type="molecule type" value="Genomic_DNA"/>
</dbReference>
<evidence type="ECO:0000256" key="5">
    <source>
        <dbReference type="RuleBase" id="RU364082"/>
    </source>
</evidence>
<sequence length="484" mass="52783">MRTGGPASRRPPRPPTPRRASDVALSVEATTIPDLLVVRLPVHEDNRGWFKENWQREKMLVLGLPDFQPVQNNVSFNARRGATRGIHTEPWDKFVSVSSGRVFAAWVDMREGDTFGATFSIEIDPSVAVFVPRGVGNSYQALEDGTVYSYLVNEHWRAGESYPALHLADETVALAWPIPLDQADLSEKDLANPRLGDVTPMPRRRTLITGAGGQLGRALAEAFPQAHAVTRAELDLTDTEALQAWPWHEYDVVLNAAAYTAVDLAESAEGRRDAWAANAVGPTVLARLAREHRVTLVHYSTDYVFDGTVEEHAEDEPLSPLGSYGQSKAAGDLATTTAPRHYLLRTSWVVGDGKNFVRTMADLAARGISPSVVSDQLGRLTFTEELARATRHLLTSAAAYGTYHVSNGGDVTSWADVARVVFELSGRDPSDVTPITAAEYAVGKELAPRPTHSALDLTRLRATGYEPADARESLASYVAALQRP</sequence>
<evidence type="ECO:0000313" key="9">
    <source>
        <dbReference type="Proteomes" id="UP000523955"/>
    </source>
</evidence>
<evidence type="ECO:0000256" key="4">
    <source>
        <dbReference type="PIRSR" id="PIRSR600888-3"/>
    </source>
</evidence>
<dbReference type="EC" id="1.1.1.133" evidence="5"/>
<comment type="pathway">
    <text evidence="5">Carbohydrate biosynthesis; dTDP-L-rhamnose biosynthesis.</text>
</comment>
<feature type="region of interest" description="Disordered" evidence="6">
    <location>
        <begin position="1"/>
        <end position="22"/>
    </location>
</feature>
<dbReference type="AlphaFoldDB" id="A0A7X0VCS1"/>
<dbReference type="Pfam" id="PF00908">
    <property type="entry name" value="dTDP_sugar_isom"/>
    <property type="match status" value="1"/>
</dbReference>
<reference evidence="8 9" key="1">
    <citation type="submission" date="2020-08" db="EMBL/GenBank/DDBJ databases">
        <authorList>
            <person name="Seo M.-J."/>
        </authorList>
    </citation>
    <scope>NUCLEOTIDE SEQUENCE [LARGE SCALE GENOMIC DNA]</scope>
    <source>
        <strain evidence="8 9">KIGAM211</strain>
    </source>
</reference>
<comment type="caution">
    <text evidence="8">The sequence shown here is derived from an EMBL/GenBank/DDBJ whole genome shotgun (WGS) entry which is preliminary data.</text>
</comment>
<dbReference type="CDD" id="cd05254">
    <property type="entry name" value="dTDP_HR_like_SDR_e"/>
    <property type="match status" value="1"/>
</dbReference>
<evidence type="ECO:0000256" key="1">
    <source>
        <dbReference type="ARBA" id="ARBA00010154"/>
    </source>
</evidence>
<evidence type="ECO:0000256" key="6">
    <source>
        <dbReference type="SAM" id="MobiDB-lite"/>
    </source>
</evidence>
<keyword evidence="5" id="KW-0521">NADP</keyword>
<dbReference type="InterPro" id="IPR014710">
    <property type="entry name" value="RmlC-like_jellyroll"/>
</dbReference>
<dbReference type="UniPathway" id="UPA00124"/>
<comment type="similarity">
    <text evidence="2 5">Belongs to the dTDP-4-dehydrorhamnose reductase family.</text>
</comment>
<dbReference type="GO" id="GO:0008830">
    <property type="term" value="F:dTDP-4-dehydrorhamnose 3,5-epimerase activity"/>
    <property type="evidence" value="ECO:0007669"/>
    <property type="project" value="InterPro"/>
</dbReference>
<comment type="similarity">
    <text evidence="1">Belongs to the dTDP-4-dehydrorhamnose 3,5-epimerase family.</text>
</comment>
<dbReference type="InterPro" id="IPR000888">
    <property type="entry name" value="RmlC-like"/>
</dbReference>
<accession>A0A7X0VCS1</accession>
<dbReference type="Proteomes" id="UP000523955">
    <property type="component" value="Unassembled WGS sequence"/>
</dbReference>
<dbReference type="SUPFAM" id="SSF51182">
    <property type="entry name" value="RmlC-like cupins"/>
    <property type="match status" value="1"/>
</dbReference>
<dbReference type="InterPro" id="IPR029903">
    <property type="entry name" value="RmlD-like-bd"/>
</dbReference>
<dbReference type="InterPro" id="IPR005913">
    <property type="entry name" value="dTDP_dehydrorham_reduct"/>
</dbReference>
<dbReference type="Gene3D" id="3.40.50.720">
    <property type="entry name" value="NAD(P)-binding Rossmann-like Domain"/>
    <property type="match status" value="1"/>
</dbReference>
<evidence type="ECO:0000259" key="7">
    <source>
        <dbReference type="Pfam" id="PF04321"/>
    </source>
</evidence>
<dbReference type="Gene3D" id="2.60.120.10">
    <property type="entry name" value="Jelly Rolls"/>
    <property type="match status" value="1"/>
</dbReference>
<comment type="function">
    <text evidence="5">Catalyzes the reduction of dTDP-6-deoxy-L-lyxo-4-hexulose to yield dTDP-L-rhamnose.</text>
</comment>
<name>A0A7X0VCS1_9ACTN</name>
<evidence type="ECO:0000256" key="2">
    <source>
        <dbReference type="ARBA" id="ARBA00010944"/>
    </source>
</evidence>
<evidence type="ECO:0000256" key="3">
    <source>
        <dbReference type="PIRSR" id="PIRSR600888-1"/>
    </source>
</evidence>
<dbReference type="InterPro" id="IPR036291">
    <property type="entry name" value="NAD(P)-bd_dom_sf"/>
</dbReference>
<organism evidence="8 9">
    <name type="scientific">Nocardioides luti</name>
    <dbReference type="NCBI Taxonomy" id="2761101"/>
    <lineage>
        <taxon>Bacteria</taxon>
        <taxon>Bacillati</taxon>
        <taxon>Actinomycetota</taxon>
        <taxon>Actinomycetes</taxon>
        <taxon>Propionibacteriales</taxon>
        <taxon>Nocardioidaceae</taxon>
        <taxon>Nocardioides</taxon>
    </lineage>
</organism>
<dbReference type="PANTHER" id="PTHR10491">
    <property type="entry name" value="DTDP-4-DEHYDRORHAMNOSE REDUCTASE"/>
    <property type="match status" value="1"/>
</dbReference>
<feature type="site" description="Participates in a stacking interaction with the thymidine ring of dTDP-4-oxo-6-deoxyglucose" evidence="4">
    <location>
        <position position="156"/>
    </location>
</feature>
<evidence type="ECO:0000313" key="8">
    <source>
        <dbReference type="EMBL" id="MBB6628528.1"/>
    </source>
</evidence>
<dbReference type="GO" id="GO:0008831">
    <property type="term" value="F:dTDP-4-dehydrorhamnose reductase activity"/>
    <property type="evidence" value="ECO:0007669"/>
    <property type="project" value="UniProtKB-EC"/>
</dbReference>
<keyword evidence="9" id="KW-1185">Reference proteome</keyword>
<keyword evidence="5" id="KW-0560">Oxidoreductase</keyword>
<proteinExistence type="inferred from homology"/>
<dbReference type="Gene3D" id="3.90.25.10">
    <property type="entry name" value="UDP-galactose 4-epimerase, domain 1"/>
    <property type="match status" value="1"/>
</dbReference>
<dbReference type="InterPro" id="IPR011051">
    <property type="entry name" value="RmlC_Cupin_sf"/>
</dbReference>
<feature type="domain" description="RmlD-like substrate binding" evidence="7">
    <location>
        <begin position="205"/>
        <end position="482"/>
    </location>
</feature>
<feature type="active site" description="Proton donor" evidence="3">
    <location>
        <position position="150"/>
    </location>
</feature>
<dbReference type="SUPFAM" id="SSF51735">
    <property type="entry name" value="NAD(P)-binding Rossmann-fold domains"/>
    <property type="match status" value="1"/>
</dbReference>
<dbReference type="Pfam" id="PF04321">
    <property type="entry name" value="RmlD_sub_bind"/>
    <property type="match status" value="1"/>
</dbReference>